<gene>
    <name evidence="2" type="ORF">CKO31_09900</name>
</gene>
<organism evidence="2 3">
    <name type="scientific">Thiohalocapsa halophila</name>
    <dbReference type="NCBI Taxonomy" id="69359"/>
    <lineage>
        <taxon>Bacteria</taxon>
        <taxon>Pseudomonadati</taxon>
        <taxon>Pseudomonadota</taxon>
        <taxon>Gammaproteobacteria</taxon>
        <taxon>Chromatiales</taxon>
        <taxon>Chromatiaceae</taxon>
        <taxon>Thiohalocapsa</taxon>
    </lineage>
</organism>
<evidence type="ECO:0000256" key="1">
    <source>
        <dbReference type="SAM" id="SignalP"/>
    </source>
</evidence>
<protein>
    <recommendedName>
        <fullName evidence="4">Copper chaperone PCu(A)C</fullName>
    </recommendedName>
</protein>
<reference evidence="2 3" key="1">
    <citation type="journal article" date="2020" name="Microorganisms">
        <title>Osmotic Adaptation and Compatible Solute Biosynthesis of Phototrophic Bacteria as Revealed from Genome Analyses.</title>
        <authorList>
            <person name="Imhoff J.F."/>
            <person name="Rahn T."/>
            <person name="Kunzel S."/>
            <person name="Keller A."/>
            <person name="Neulinger S.C."/>
        </authorList>
    </citation>
    <scope>NUCLEOTIDE SEQUENCE [LARGE SCALE GENOMIC DNA]</scope>
    <source>
        <strain evidence="2 3">DSM 6210</strain>
    </source>
</reference>
<dbReference type="InterPro" id="IPR058248">
    <property type="entry name" value="Lxx211020-like"/>
</dbReference>
<feature type="signal peptide" evidence="1">
    <location>
        <begin position="1"/>
        <end position="22"/>
    </location>
</feature>
<dbReference type="Pfam" id="PF04314">
    <property type="entry name" value="PCuAC"/>
    <property type="match status" value="1"/>
</dbReference>
<dbReference type="SUPFAM" id="SSF110087">
    <property type="entry name" value="DR1885-like metal-binding protein"/>
    <property type="match status" value="1"/>
</dbReference>
<dbReference type="RefSeq" id="WP_200236616.1">
    <property type="nucleotide sequence ID" value="NZ_NRRV01000020.1"/>
</dbReference>
<dbReference type="InterPro" id="IPR007410">
    <property type="entry name" value="LpqE-like"/>
</dbReference>
<comment type="caution">
    <text evidence="2">The sequence shown here is derived from an EMBL/GenBank/DDBJ whole genome shotgun (WGS) entry which is preliminary data.</text>
</comment>
<dbReference type="EMBL" id="NRRV01000020">
    <property type="protein sequence ID" value="MBK1631046.1"/>
    <property type="molecule type" value="Genomic_DNA"/>
</dbReference>
<sequence length="156" mass="16262">MPTNLRMLTVAALCCAAANLHAGDAGAIDVSDPYARAVPPGQANSAAFMVLRNTGDSDRALVAAESTAADTVELHTHTMDDGMMQMRRIERIELPAGEAVTLAPGGLHVMLIGLAEQLQPGMDVALTLIFDDGARQSITAPVRRIDAGAMGGHHAH</sequence>
<dbReference type="PANTHER" id="PTHR36302">
    <property type="entry name" value="BLR7088 PROTEIN"/>
    <property type="match status" value="1"/>
</dbReference>
<feature type="chain" id="PRO_5045834188" description="Copper chaperone PCu(A)C" evidence="1">
    <location>
        <begin position="23"/>
        <end position="156"/>
    </location>
</feature>
<dbReference type="PANTHER" id="PTHR36302:SF1">
    <property type="entry name" value="COPPER CHAPERONE PCU(A)C"/>
    <property type="match status" value="1"/>
</dbReference>
<evidence type="ECO:0000313" key="3">
    <source>
        <dbReference type="Proteomes" id="UP000748752"/>
    </source>
</evidence>
<accession>A0ABS1CI59</accession>
<proteinExistence type="predicted"/>
<dbReference type="Gene3D" id="2.60.40.1890">
    <property type="entry name" value="PCu(A)C copper chaperone"/>
    <property type="match status" value="1"/>
</dbReference>
<keyword evidence="1" id="KW-0732">Signal</keyword>
<dbReference type="InterPro" id="IPR036182">
    <property type="entry name" value="PCuAC_sf"/>
</dbReference>
<dbReference type="Proteomes" id="UP000748752">
    <property type="component" value="Unassembled WGS sequence"/>
</dbReference>
<evidence type="ECO:0008006" key="4">
    <source>
        <dbReference type="Google" id="ProtNLM"/>
    </source>
</evidence>
<name>A0ABS1CI59_9GAMM</name>
<keyword evidence="3" id="KW-1185">Reference proteome</keyword>
<evidence type="ECO:0000313" key="2">
    <source>
        <dbReference type="EMBL" id="MBK1631046.1"/>
    </source>
</evidence>